<name>A0AAE0W293_9BIVA</name>
<reference evidence="2" key="1">
    <citation type="journal article" date="2021" name="Genome Biol. Evol.">
        <title>A High-Quality Reference Genome for a Parasitic Bivalve with Doubly Uniparental Inheritance (Bivalvia: Unionida).</title>
        <authorList>
            <person name="Smith C.H."/>
        </authorList>
    </citation>
    <scope>NUCLEOTIDE SEQUENCE</scope>
    <source>
        <strain evidence="2">CHS0354</strain>
    </source>
</reference>
<reference evidence="2" key="2">
    <citation type="journal article" date="2021" name="Genome Biol. Evol.">
        <title>Developing a high-quality reference genome for a parasitic bivalve with doubly uniparental inheritance (Bivalvia: Unionida).</title>
        <authorList>
            <person name="Smith C.H."/>
        </authorList>
    </citation>
    <scope>NUCLEOTIDE SEQUENCE</scope>
    <source>
        <strain evidence="2">CHS0354</strain>
        <tissue evidence="2">Mantle</tissue>
    </source>
</reference>
<protein>
    <submittedName>
        <fullName evidence="2">Uncharacterized protein</fullName>
    </submittedName>
</protein>
<dbReference type="AlphaFoldDB" id="A0AAE0W293"/>
<evidence type="ECO:0000256" key="1">
    <source>
        <dbReference type="SAM" id="MobiDB-lite"/>
    </source>
</evidence>
<accession>A0AAE0W293</accession>
<dbReference type="EMBL" id="JAEAOA010000864">
    <property type="protein sequence ID" value="KAK3598439.1"/>
    <property type="molecule type" value="Genomic_DNA"/>
</dbReference>
<feature type="compositionally biased region" description="Polar residues" evidence="1">
    <location>
        <begin position="185"/>
        <end position="194"/>
    </location>
</feature>
<feature type="region of interest" description="Disordered" evidence="1">
    <location>
        <begin position="185"/>
        <end position="204"/>
    </location>
</feature>
<comment type="caution">
    <text evidence="2">The sequence shown here is derived from an EMBL/GenBank/DDBJ whole genome shotgun (WGS) entry which is preliminary data.</text>
</comment>
<proteinExistence type="predicted"/>
<keyword evidence="3" id="KW-1185">Reference proteome</keyword>
<feature type="region of interest" description="Disordered" evidence="1">
    <location>
        <begin position="300"/>
        <end position="326"/>
    </location>
</feature>
<evidence type="ECO:0000313" key="2">
    <source>
        <dbReference type="EMBL" id="KAK3598439.1"/>
    </source>
</evidence>
<evidence type="ECO:0000313" key="3">
    <source>
        <dbReference type="Proteomes" id="UP001195483"/>
    </source>
</evidence>
<feature type="compositionally biased region" description="Basic and acidic residues" evidence="1">
    <location>
        <begin position="195"/>
        <end position="204"/>
    </location>
</feature>
<reference evidence="2" key="3">
    <citation type="submission" date="2023-05" db="EMBL/GenBank/DDBJ databases">
        <authorList>
            <person name="Smith C.H."/>
        </authorList>
    </citation>
    <scope>NUCLEOTIDE SEQUENCE</scope>
    <source>
        <strain evidence="2">CHS0354</strain>
        <tissue evidence="2">Mantle</tissue>
    </source>
</reference>
<sequence>MTESSDNQKTEVLLIRSGAVAAMVQKDSDMQPGEQYYTNGKRNDISDFESKKENIEDKAVSSDEEFLSADEDLIVGEKVKSSEPTDPKRSHDLNFNGLDWLTVGEAEGMRDSSQEHVSEISICNQVIELVQDAAVLSQPTHQIANSTIGDKNPFQSESEEKSDNYLTEFNTLGKQMPDLLESKSKFNVSSSQGHKGTDAIDSIRSRKQLSNIPEEITNQEHHHFVTKSEMANSVDFSDNPVESVSNIANLPIVKKTDVAENNMETSHTRDLPNKSSKTENKVIGTFKPIKQLKSFPNKSYETDLKNDVDPFRPRKQLMNSQSTSDRVEEIHDVNIDSFKPKKKITISDKLEQNDTVIDPCKQSKQLMNSFVITGDTELNPFKTRKQLSNSPFASLGSEVDPFKTRKKLSNSPVVSSDAEVDPFKPSKKLSNSLVSAGAEVDPFKPSKKLANSPVFKDSSGNLEIYPVEPSTQVKDPPSKHSTSMEHLSAGDSKICDTFSGVSGTEGPVSNQETVKQIICSNPSEQGLKMVNIAIYLVFFFLSN</sequence>
<feature type="region of interest" description="Disordered" evidence="1">
    <location>
        <begin position="25"/>
        <end position="44"/>
    </location>
</feature>
<feature type="compositionally biased region" description="Basic and acidic residues" evidence="1">
    <location>
        <begin position="300"/>
        <end position="312"/>
    </location>
</feature>
<organism evidence="2 3">
    <name type="scientific">Potamilus streckersoni</name>
    <dbReference type="NCBI Taxonomy" id="2493646"/>
    <lineage>
        <taxon>Eukaryota</taxon>
        <taxon>Metazoa</taxon>
        <taxon>Spiralia</taxon>
        <taxon>Lophotrochozoa</taxon>
        <taxon>Mollusca</taxon>
        <taxon>Bivalvia</taxon>
        <taxon>Autobranchia</taxon>
        <taxon>Heteroconchia</taxon>
        <taxon>Palaeoheterodonta</taxon>
        <taxon>Unionida</taxon>
        <taxon>Unionoidea</taxon>
        <taxon>Unionidae</taxon>
        <taxon>Ambleminae</taxon>
        <taxon>Lampsilini</taxon>
        <taxon>Potamilus</taxon>
    </lineage>
</organism>
<gene>
    <name evidence="2" type="ORF">CHS0354_014062</name>
</gene>
<dbReference type="Proteomes" id="UP001195483">
    <property type="component" value="Unassembled WGS sequence"/>
</dbReference>